<evidence type="ECO:0000313" key="2">
    <source>
        <dbReference type="Proteomes" id="UP000887013"/>
    </source>
</evidence>
<organism evidence="1 2">
    <name type="scientific">Nephila pilipes</name>
    <name type="common">Giant wood spider</name>
    <name type="synonym">Nephila maculata</name>
    <dbReference type="NCBI Taxonomy" id="299642"/>
    <lineage>
        <taxon>Eukaryota</taxon>
        <taxon>Metazoa</taxon>
        <taxon>Ecdysozoa</taxon>
        <taxon>Arthropoda</taxon>
        <taxon>Chelicerata</taxon>
        <taxon>Arachnida</taxon>
        <taxon>Araneae</taxon>
        <taxon>Araneomorphae</taxon>
        <taxon>Entelegynae</taxon>
        <taxon>Araneoidea</taxon>
        <taxon>Nephilidae</taxon>
        <taxon>Nephila</taxon>
    </lineage>
</organism>
<gene>
    <name evidence="1" type="ORF">NPIL_17841</name>
</gene>
<keyword evidence="2" id="KW-1185">Reference proteome</keyword>
<dbReference type="EMBL" id="BMAW01109023">
    <property type="protein sequence ID" value="GFT36577.1"/>
    <property type="molecule type" value="Genomic_DNA"/>
</dbReference>
<dbReference type="AlphaFoldDB" id="A0A8X6NUZ7"/>
<proteinExistence type="predicted"/>
<protein>
    <submittedName>
        <fullName evidence="1">Uncharacterized protein</fullName>
    </submittedName>
</protein>
<comment type="caution">
    <text evidence="1">The sequence shown here is derived from an EMBL/GenBank/DDBJ whole genome shotgun (WGS) entry which is preliminary data.</text>
</comment>
<reference evidence="1" key="1">
    <citation type="submission" date="2020-08" db="EMBL/GenBank/DDBJ databases">
        <title>Multicomponent nature underlies the extraordinary mechanical properties of spider dragline silk.</title>
        <authorList>
            <person name="Kono N."/>
            <person name="Nakamura H."/>
            <person name="Mori M."/>
            <person name="Yoshida Y."/>
            <person name="Ohtoshi R."/>
            <person name="Malay A.D."/>
            <person name="Moran D.A.P."/>
            <person name="Tomita M."/>
            <person name="Numata K."/>
            <person name="Arakawa K."/>
        </authorList>
    </citation>
    <scope>NUCLEOTIDE SEQUENCE</scope>
</reference>
<sequence>MDHCNVVLIAVEPDQVVGKRKVNKKDPWRRISDRKKDEMQVLASIHEHGASKTAETLEHSHWEAIWKRIILAASTPFLKPILPKLPPYRRNTSIFQVIPKEKHLGRCQAECPQSTLEQTMEPFHSLITLRRYEVVLVRLAPKNLEMDVIWLL</sequence>
<evidence type="ECO:0000313" key="1">
    <source>
        <dbReference type="EMBL" id="GFT36577.1"/>
    </source>
</evidence>
<accession>A0A8X6NUZ7</accession>
<dbReference type="Proteomes" id="UP000887013">
    <property type="component" value="Unassembled WGS sequence"/>
</dbReference>
<name>A0A8X6NUZ7_NEPPI</name>